<organism evidence="5 6">
    <name type="scientific">Seiridium unicorne</name>
    <dbReference type="NCBI Taxonomy" id="138068"/>
    <lineage>
        <taxon>Eukaryota</taxon>
        <taxon>Fungi</taxon>
        <taxon>Dikarya</taxon>
        <taxon>Ascomycota</taxon>
        <taxon>Pezizomycotina</taxon>
        <taxon>Sordariomycetes</taxon>
        <taxon>Xylariomycetidae</taxon>
        <taxon>Amphisphaeriales</taxon>
        <taxon>Sporocadaceae</taxon>
        <taxon>Seiridium</taxon>
    </lineage>
</organism>
<keyword evidence="6" id="KW-1185">Reference proteome</keyword>
<reference evidence="5 6" key="1">
    <citation type="journal article" date="2024" name="J. Plant Pathol.">
        <title>Sequence and assembly of the genome of Seiridium unicorne, isolate CBS 538.82, causal agent of cypress canker disease.</title>
        <authorList>
            <person name="Scali E."/>
            <person name="Rocca G.D."/>
            <person name="Danti R."/>
            <person name="Garbelotto M."/>
            <person name="Barberini S."/>
            <person name="Baroncelli R."/>
            <person name="Emiliani G."/>
        </authorList>
    </citation>
    <scope>NUCLEOTIDE SEQUENCE [LARGE SCALE GENOMIC DNA]</scope>
    <source>
        <strain evidence="5 6">BM-138-508</strain>
    </source>
</reference>
<sequence length="287" mass="31111">MIPKTVLITGCGPSGIGHALALEFQIRGHRVIASGLDGTLLSPFRELGIDTVVLDVTSEKSIAIAASHVSKLTDGKLDILVNNAGLMHIMPMSDTSIPDARRVLEVNVLGVVAVTQAFLPLLIASANATVKGNSMIANLGSVNQVFCPPFFGIYNASKAAVEALSTTMRRELAPLGVRVVLLKTGSIRTGLFENTPGTTKLPENSLYGSLREWVEGRKMLESGRFMQPDVYAQKVVDELLRKDVRSVVWQGGLATLAWVLSWLGWESMLDGEMIKGNKLNNIRLRQY</sequence>
<dbReference type="InterPro" id="IPR036291">
    <property type="entry name" value="NAD(P)-bd_dom_sf"/>
</dbReference>
<dbReference type="EMBL" id="JARVKF010000068">
    <property type="protein sequence ID" value="KAK9423623.1"/>
    <property type="molecule type" value="Genomic_DNA"/>
</dbReference>
<evidence type="ECO:0000313" key="6">
    <source>
        <dbReference type="Proteomes" id="UP001408356"/>
    </source>
</evidence>
<dbReference type="PRINTS" id="PR00080">
    <property type="entry name" value="SDRFAMILY"/>
</dbReference>
<dbReference type="InterPro" id="IPR002347">
    <property type="entry name" value="SDR_fam"/>
</dbReference>
<dbReference type="Proteomes" id="UP001408356">
    <property type="component" value="Unassembled WGS sequence"/>
</dbReference>
<comment type="similarity">
    <text evidence="1 4">Belongs to the short-chain dehydrogenases/reductases (SDR) family.</text>
</comment>
<evidence type="ECO:0008006" key="7">
    <source>
        <dbReference type="Google" id="ProtNLM"/>
    </source>
</evidence>
<evidence type="ECO:0000256" key="2">
    <source>
        <dbReference type="ARBA" id="ARBA00022857"/>
    </source>
</evidence>
<keyword evidence="3" id="KW-0560">Oxidoreductase</keyword>
<dbReference type="PANTHER" id="PTHR44169">
    <property type="entry name" value="NADPH-DEPENDENT 1-ACYLDIHYDROXYACETONE PHOSPHATE REDUCTASE"/>
    <property type="match status" value="1"/>
</dbReference>
<name>A0ABR2V9M8_9PEZI</name>
<dbReference type="InterPro" id="IPR020904">
    <property type="entry name" value="Sc_DH/Rdtase_CS"/>
</dbReference>
<evidence type="ECO:0000313" key="5">
    <source>
        <dbReference type="EMBL" id="KAK9423623.1"/>
    </source>
</evidence>
<dbReference type="PANTHER" id="PTHR44169:SF3">
    <property type="entry name" value="SHORT-CHAIN DEHYDROGENASE SRDE"/>
    <property type="match status" value="1"/>
</dbReference>
<comment type="caution">
    <text evidence="5">The sequence shown here is derived from an EMBL/GenBank/DDBJ whole genome shotgun (WGS) entry which is preliminary data.</text>
</comment>
<accession>A0ABR2V9M8</accession>
<dbReference type="CDD" id="cd05374">
    <property type="entry name" value="17beta-HSD-like_SDR_c"/>
    <property type="match status" value="1"/>
</dbReference>
<dbReference type="Gene3D" id="3.40.50.720">
    <property type="entry name" value="NAD(P)-binding Rossmann-like Domain"/>
    <property type="match status" value="1"/>
</dbReference>
<dbReference type="PRINTS" id="PR00081">
    <property type="entry name" value="GDHRDH"/>
</dbReference>
<evidence type="ECO:0000256" key="4">
    <source>
        <dbReference type="RuleBase" id="RU000363"/>
    </source>
</evidence>
<dbReference type="Pfam" id="PF00106">
    <property type="entry name" value="adh_short"/>
    <property type="match status" value="1"/>
</dbReference>
<keyword evidence="2" id="KW-0521">NADP</keyword>
<dbReference type="SUPFAM" id="SSF51735">
    <property type="entry name" value="NAD(P)-binding Rossmann-fold domains"/>
    <property type="match status" value="1"/>
</dbReference>
<evidence type="ECO:0000256" key="1">
    <source>
        <dbReference type="ARBA" id="ARBA00006484"/>
    </source>
</evidence>
<dbReference type="PROSITE" id="PS00061">
    <property type="entry name" value="ADH_SHORT"/>
    <property type="match status" value="1"/>
</dbReference>
<protein>
    <recommendedName>
        <fullName evidence="7">NADPH-dependent 1-acyldihydroxyacetone phosphate reductase</fullName>
    </recommendedName>
</protein>
<gene>
    <name evidence="5" type="ORF">SUNI508_04104</name>
</gene>
<proteinExistence type="inferred from homology"/>
<evidence type="ECO:0000256" key="3">
    <source>
        <dbReference type="ARBA" id="ARBA00023002"/>
    </source>
</evidence>